<proteinExistence type="predicted"/>
<gene>
    <name evidence="2" type="ORF">H9888_01005</name>
</gene>
<organism evidence="2 3">
    <name type="scientific">Candidatus Rikenella faecigallinarum</name>
    <dbReference type="NCBI Taxonomy" id="2838745"/>
    <lineage>
        <taxon>Bacteria</taxon>
        <taxon>Pseudomonadati</taxon>
        <taxon>Bacteroidota</taxon>
        <taxon>Bacteroidia</taxon>
        <taxon>Bacteroidales</taxon>
        <taxon>Rikenellaceae</taxon>
        <taxon>Rikenella</taxon>
    </lineage>
</organism>
<evidence type="ECO:0000313" key="3">
    <source>
        <dbReference type="Proteomes" id="UP000823926"/>
    </source>
</evidence>
<feature type="signal peptide" evidence="1">
    <location>
        <begin position="1"/>
        <end position="26"/>
    </location>
</feature>
<reference evidence="2" key="2">
    <citation type="submission" date="2021-04" db="EMBL/GenBank/DDBJ databases">
        <authorList>
            <person name="Gilroy R."/>
        </authorList>
    </citation>
    <scope>NUCLEOTIDE SEQUENCE</scope>
    <source>
        <strain evidence="2">ChiBcec15-1070</strain>
    </source>
</reference>
<comment type="caution">
    <text evidence="2">The sequence shown here is derived from an EMBL/GenBank/DDBJ whole genome shotgun (WGS) entry which is preliminary data.</text>
</comment>
<accession>A0A9D1QC73</accession>
<sequence>MMQFSRTFPRWAAVVLAAFGASLTHAASVTDTTVSAVRFSYDVHMGAFLDNGEYSSTYKVPQTLSGAYVTPTVGLRFGGGAHRVMAGISFLQPFGQKPFDRVPDFLAYYNYTGRIFTGYGGLLPRADMKGYYSRALFSDSVGYFKHTLAGALLQWSGGHGTIEAFFDWNSSDLQSGKESFMAGLAGQLYLGKQELFRLGMAGYMYHYRIGEKSVEEGLAPNFLVDNVMYHVYGGVDLSSVTPLDKLWLDVGIVGSLSRGRIAVDNAGGWTPRAGFHARLNLEWHGWGVEDTFFVGKGLMPLWNIYGSQVYWGDAFYNAPLYNRTDLYWSKTLARCLSIRAALVFHQTAQGVDFCQQATLKVHLWK</sequence>
<protein>
    <recommendedName>
        <fullName evidence="4">Lipid A deacylase LpxR family protein</fullName>
    </recommendedName>
</protein>
<keyword evidence="1" id="KW-0732">Signal</keyword>
<dbReference type="Proteomes" id="UP000823926">
    <property type="component" value="Unassembled WGS sequence"/>
</dbReference>
<reference evidence="2" key="1">
    <citation type="journal article" date="2021" name="PeerJ">
        <title>Extensive microbial diversity within the chicken gut microbiome revealed by metagenomics and culture.</title>
        <authorList>
            <person name="Gilroy R."/>
            <person name="Ravi A."/>
            <person name="Getino M."/>
            <person name="Pursley I."/>
            <person name="Horton D.L."/>
            <person name="Alikhan N.F."/>
            <person name="Baker D."/>
            <person name="Gharbi K."/>
            <person name="Hall N."/>
            <person name="Watson M."/>
            <person name="Adriaenssens E.M."/>
            <person name="Foster-Nyarko E."/>
            <person name="Jarju S."/>
            <person name="Secka A."/>
            <person name="Antonio M."/>
            <person name="Oren A."/>
            <person name="Chaudhuri R.R."/>
            <person name="La Ragione R."/>
            <person name="Hildebrand F."/>
            <person name="Pallen M.J."/>
        </authorList>
    </citation>
    <scope>NUCLEOTIDE SEQUENCE</scope>
    <source>
        <strain evidence="2">ChiBcec15-1070</strain>
    </source>
</reference>
<evidence type="ECO:0000256" key="1">
    <source>
        <dbReference type="SAM" id="SignalP"/>
    </source>
</evidence>
<name>A0A9D1QC73_9BACT</name>
<evidence type="ECO:0000313" key="2">
    <source>
        <dbReference type="EMBL" id="HIW10056.1"/>
    </source>
</evidence>
<dbReference type="AlphaFoldDB" id="A0A9D1QC73"/>
<dbReference type="EMBL" id="DXHL01000006">
    <property type="protein sequence ID" value="HIW10056.1"/>
    <property type="molecule type" value="Genomic_DNA"/>
</dbReference>
<feature type="chain" id="PRO_5038984611" description="Lipid A deacylase LpxR family protein" evidence="1">
    <location>
        <begin position="27"/>
        <end position="365"/>
    </location>
</feature>
<evidence type="ECO:0008006" key="4">
    <source>
        <dbReference type="Google" id="ProtNLM"/>
    </source>
</evidence>